<comment type="caution">
    <text evidence="1">The sequence shown here is derived from an EMBL/GenBank/DDBJ whole genome shotgun (WGS) entry which is preliminary data.</text>
</comment>
<dbReference type="RefSeq" id="WP_110571582.1">
    <property type="nucleotide sequence ID" value="NZ_QKLW01000001.1"/>
</dbReference>
<proteinExistence type="predicted"/>
<dbReference type="Proteomes" id="UP000247551">
    <property type="component" value="Unassembled WGS sequence"/>
</dbReference>
<gene>
    <name evidence="1" type="ORF">DFP75_101136</name>
</gene>
<evidence type="ECO:0000313" key="1">
    <source>
        <dbReference type="EMBL" id="PYF84111.1"/>
    </source>
</evidence>
<dbReference type="EMBL" id="QKLW01000001">
    <property type="protein sequence ID" value="PYF84111.1"/>
    <property type="molecule type" value="Genomic_DNA"/>
</dbReference>
<dbReference type="SUPFAM" id="SSF51658">
    <property type="entry name" value="Xylose isomerase-like"/>
    <property type="match status" value="1"/>
</dbReference>
<accession>A0A318V8F8</accession>
<protein>
    <recommendedName>
        <fullName evidence="3">Sugar phosphate isomerase/epimerase</fullName>
    </recommendedName>
</protein>
<keyword evidence="2" id="KW-1185">Reference proteome</keyword>
<evidence type="ECO:0008006" key="3">
    <source>
        <dbReference type="Google" id="ProtNLM"/>
    </source>
</evidence>
<evidence type="ECO:0000313" key="2">
    <source>
        <dbReference type="Proteomes" id="UP000247551"/>
    </source>
</evidence>
<reference evidence="1 2" key="1">
    <citation type="submission" date="2018-06" db="EMBL/GenBank/DDBJ databases">
        <title>Genomic Encyclopedia of Type Strains, Phase III (KMG-III): the genomes of soil and plant-associated and newly described type strains.</title>
        <authorList>
            <person name="Whitman W."/>
        </authorList>
    </citation>
    <scope>NUCLEOTIDE SEQUENCE [LARGE SCALE GENOMIC DNA]</scope>
    <source>
        <strain evidence="1 2">CECT 7730</strain>
    </source>
</reference>
<dbReference type="Gene3D" id="3.20.20.150">
    <property type="entry name" value="Divalent-metal-dependent TIM barrel enzymes"/>
    <property type="match status" value="1"/>
</dbReference>
<dbReference type="AlphaFoldDB" id="A0A318V8F8"/>
<organism evidence="1 2">
    <name type="scientific">Marinomonas alcarazii</name>
    <dbReference type="NCBI Taxonomy" id="491949"/>
    <lineage>
        <taxon>Bacteria</taxon>
        <taxon>Pseudomonadati</taxon>
        <taxon>Pseudomonadota</taxon>
        <taxon>Gammaproteobacteria</taxon>
        <taxon>Oceanospirillales</taxon>
        <taxon>Oceanospirillaceae</taxon>
        <taxon>Marinomonas</taxon>
    </lineage>
</organism>
<dbReference type="InterPro" id="IPR036237">
    <property type="entry name" value="Xyl_isomerase-like_sf"/>
</dbReference>
<sequence length="281" mass="32534">MNLIILQSMWAMENILPNGKTLPMPDAVTRIAQHGFHGVTDHMMEAKKVAPLMTELKAHGLTMEGQCFPANIDELKPTIELAARYKPHHITIQPNIRTRNMKEAIQLLEGWQRLAEQIDTPVLVETHRYRLTNDLLFTLEILAEMPNLKLLGDLSHYVAGHEIPLDEDASEDIKHLQIIMSHCHAYHGRVANREQVQIPISFPQHKLWVDAFYDLWKWGFANWQQRANQGDTLSFTCELGTRPYSITDQHNQDITDRWNESLILKKMAEDIWQETYSLSKI</sequence>
<name>A0A318V8F8_9GAMM</name>